<dbReference type="Proteomes" id="UP000315353">
    <property type="component" value="Unassembled WGS sequence"/>
</dbReference>
<evidence type="ECO:0000256" key="1">
    <source>
        <dbReference type="ARBA" id="ARBA00033738"/>
    </source>
</evidence>
<dbReference type="PANTHER" id="PTHR37165">
    <property type="entry name" value="PEPTIDASE U56 FAMILY"/>
    <property type="match status" value="1"/>
</dbReference>
<keyword evidence="7" id="KW-1185">Reference proteome</keyword>
<evidence type="ECO:0000256" key="2">
    <source>
        <dbReference type="ARBA" id="ARBA00033743"/>
    </source>
</evidence>
<evidence type="ECO:0000313" key="7">
    <source>
        <dbReference type="Proteomes" id="UP000185479"/>
    </source>
</evidence>
<accession>A0A1L7CPH5</accession>
<gene>
    <name evidence="6" type="ORF">CFL01nite_13790</name>
    <name evidence="5" type="ORF">CFLV_11575</name>
</gene>
<dbReference type="RefSeq" id="WP_075730654.1">
    <property type="nucleotide sequence ID" value="NZ_BJNB01000019.1"/>
</dbReference>
<reference evidence="5 7" key="1">
    <citation type="submission" date="2014-08" db="EMBL/GenBank/DDBJ databases">
        <title>Complete genome sequence of Corynebacterium flavescens OJ8(T)(=DSM 20296(T)), isolated from cheese.</title>
        <authorList>
            <person name="Ruckert C."/>
            <person name="Albersmeier A."/>
            <person name="Winkler A."/>
            <person name="Kalinowski J."/>
        </authorList>
    </citation>
    <scope>NUCLEOTIDE SEQUENCE [LARGE SCALE GENOMIC DNA]</scope>
    <source>
        <strain evidence="5 7">OJ8</strain>
    </source>
</reference>
<dbReference type="KEGG" id="cfc:CFLV_11575"/>
<comment type="similarity">
    <text evidence="2">Belongs to the encapsulin family. Family 1 subfamily.</text>
</comment>
<proteinExistence type="inferred from homology"/>
<keyword evidence="3" id="KW-1284">Encapsulin nanocompartment</keyword>
<protein>
    <recommendedName>
        <fullName evidence="4">Type 1 encapsulin shell protein</fullName>
    </recommendedName>
</protein>
<organism evidence="5 7">
    <name type="scientific">Corynebacterium flavescens</name>
    <dbReference type="NCBI Taxonomy" id="28028"/>
    <lineage>
        <taxon>Bacteria</taxon>
        <taxon>Bacillati</taxon>
        <taxon>Actinomycetota</taxon>
        <taxon>Actinomycetes</taxon>
        <taxon>Mycobacteriales</taxon>
        <taxon>Corynebacteriaceae</taxon>
        <taxon>Corynebacterium</taxon>
    </lineage>
</organism>
<dbReference type="Gene3D" id="3.30.2400.30">
    <property type="match status" value="1"/>
</dbReference>
<dbReference type="PANTHER" id="PTHR37165:SF1">
    <property type="entry name" value="TYPE 1 ENCAPSULIN SHELL PROTEIN"/>
    <property type="match status" value="1"/>
</dbReference>
<dbReference type="EMBL" id="BJNB01000019">
    <property type="protein sequence ID" value="GEB97884.1"/>
    <property type="molecule type" value="Genomic_DNA"/>
</dbReference>
<evidence type="ECO:0000256" key="3">
    <source>
        <dbReference type="ARBA" id="ARBA00033787"/>
    </source>
</evidence>
<dbReference type="EMBL" id="CP009246">
    <property type="protein sequence ID" value="APT87728.1"/>
    <property type="molecule type" value="Genomic_DNA"/>
</dbReference>
<evidence type="ECO:0000256" key="4">
    <source>
        <dbReference type="ARBA" id="ARBA00050023"/>
    </source>
</evidence>
<dbReference type="STRING" id="28028.CFLV_11575"/>
<dbReference type="PIRSF" id="PIRSF019254">
    <property type="entry name" value="CFP29"/>
    <property type="match status" value="1"/>
</dbReference>
<dbReference type="GeneID" id="82881315"/>
<dbReference type="Pfam" id="PF04454">
    <property type="entry name" value="Linocin_M18"/>
    <property type="match status" value="1"/>
</dbReference>
<dbReference type="InterPro" id="IPR051429">
    <property type="entry name" value="Encapsulin_nc"/>
</dbReference>
<dbReference type="Proteomes" id="UP000185479">
    <property type="component" value="Chromosome"/>
</dbReference>
<evidence type="ECO:0000313" key="5">
    <source>
        <dbReference type="EMBL" id="APT87728.1"/>
    </source>
</evidence>
<dbReference type="GO" id="GO:0140737">
    <property type="term" value="C:encapsulin nanocompartment"/>
    <property type="evidence" value="ECO:0007669"/>
    <property type="project" value="UniProtKB-SubCell"/>
</dbReference>
<evidence type="ECO:0000313" key="6">
    <source>
        <dbReference type="EMBL" id="GEB97884.1"/>
    </source>
</evidence>
<dbReference type="OrthoDB" id="2922at2"/>
<dbReference type="InterPro" id="IPR007544">
    <property type="entry name" value="ENCAP"/>
</dbReference>
<comment type="subcellular location">
    <subcellularLocation>
        <location evidence="1">Encapsulin nanocompartment</location>
    </subcellularLocation>
</comment>
<reference evidence="6 8" key="2">
    <citation type="submission" date="2019-06" db="EMBL/GenBank/DDBJ databases">
        <title>Whole genome shotgun sequence of Corynebacterium flavescens NBRC 14136.</title>
        <authorList>
            <person name="Hosoyama A."/>
            <person name="Uohara A."/>
            <person name="Ohji S."/>
            <person name="Ichikawa N."/>
        </authorList>
    </citation>
    <scope>NUCLEOTIDE SEQUENCE [LARGE SCALE GENOMIC DNA]</scope>
    <source>
        <strain evidence="6 8">NBRC 14136</strain>
    </source>
</reference>
<dbReference type="NCBIfam" id="NF041155">
    <property type="entry name" value="encap_f1"/>
    <property type="match status" value="1"/>
</dbReference>
<name>A0A1L7CPH5_CORFL</name>
<sequence length="266" mass="28382">MSHLLRNHAPITSEIWQEVDEEATSRSAAALGVRKLLDFAGPFGWEYSATSLGRVGGGIPSQVAEVTARTRQVLPLAELRADFALSREELETGTRGAQDVNYDTLDQAALDLARVENSAIVDGWEEAGITGILQSSPHDPIVLGDDPRDFALRAAAAVAKLREAGIDGPYGIALGEDAWINVQGGSDRGGAPLLTHLKRIIDGPIVWAPGISSAVVLSTRGGDFLFESGQDLSVGYAHHDAENVRLYLQESFSFRTVTPEAAIAII</sequence>
<dbReference type="Gene3D" id="3.30.2320.10">
    <property type="entry name" value="hypothetical protein PF0899 domain"/>
    <property type="match status" value="1"/>
</dbReference>
<evidence type="ECO:0000313" key="8">
    <source>
        <dbReference type="Proteomes" id="UP000315353"/>
    </source>
</evidence>
<dbReference type="AlphaFoldDB" id="A0A1L7CPH5"/>